<evidence type="ECO:0000313" key="2">
    <source>
        <dbReference type="EMBL" id="KAJ7213999.1"/>
    </source>
</evidence>
<dbReference type="EMBL" id="JARJCW010000020">
    <property type="protein sequence ID" value="KAJ7213999.1"/>
    <property type="molecule type" value="Genomic_DNA"/>
</dbReference>
<reference evidence="2" key="1">
    <citation type="submission" date="2023-03" db="EMBL/GenBank/DDBJ databases">
        <title>Massive genome expansion in bonnet fungi (Mycena s.s.) driven by repeated elements and novel gene families across ecological guilds.</title>
        <authorList>
            <consortium name="Lawrence Berkeley National Laboratory"/>
            <person name="Harder C.B."/>
            <person name="Miyauchi S."/>
            <person name="Viragh M."/>
            <person name="Kuo A."/>
            <person name="Thoen E."/>
            <person name="Andreopoulos B."/>
            <person name="Lu D."/>
            <person name="Skrede I."/>
            <person name="Drula E."/>
            <person name="Henrissat B."/>
            <person name="Morin E."/>
            <person name="Kohler A."/>
            <person name="Barry K."/>
            <person name="LaButti K."/>
            <person name="Morin E."/>
            <person name="Salamov A."/>
            <person name="Lipzen A."/>
            <person name="Mereny Z."/>
            <person name="Hegedus B."/>
            <person name="Baldrian P."/>
            <person name="Stursova M."/>
            <person name="Weitz H."/>
            <person name="Taylor A."/>
            <person name="Grigoriev I.V."/>
            <person name="Nagy L.G."/>
            <person name="Martin F."/>
            <person name="Kauserud H."/>
        </authorList>
    </citation>
    <scope>NUCLEOTIDE SEQUENCE</scope>
    <source>
        <strain evidence="2">9144</strain>
    </source>
</reference>
<feature type="compositionally biased region" description="Basic residues" evidence="1">
    <location>
        <begin position="127"/>
        <end position="138"/>
    </location>
</feature>
<comment type="caution">
    <text evidence="2">The sequence shown here is derived from an EMBL/GenBank/DDBJ whole genome shotgun (WGS) entry which is preliminary data.</text>
</comment>
<feature type="region of interest" description="Disordered" evidence="1">
    <location>
        <begin position="79"/>
        <end position="152"/>
    </location>
</feature>
<evidence type="ECO:0000256" key="1">
    <source>
        <dbReference type="SAM" id="MobiDB-lite"/>
    </source>
</evidence>
<name>A0AAD6VR87_9AGAR</name>
<proteinExistence type="predicted"/>
<accession>A0AAD6VR87</accession>
<sequence length="152" mass="17311">MVISEIFGLAYNNLRHFGVGRCKHAVFSLTSKKVDRFTGIQRLAWHEVFYLPPGEELKCLGHIGVLAFSNVFPKTSRRVTTCENQDIRPKTEKAANTAAELGSQPEAPPKSKRKRPADNEEDQQGPSKKRKPVRRQARYRKESDSADESTWR</sequence>
<evidence type="ECO:0000313" key="3">
    <source>
        <dbReference type="Proteomes" id="UP001219525"/>
    </source>
</evidence>
<feature type="compositionally biased region" description="Basic and acidic residues" evidence="1">
    <location>
        <begin position="139"/>
        <end position="152"/>
    </location>
</feature>
<organism evidence="2 3">
    <name type="scientific">Mycena pura</name>
    <dbReference type="NCBI Taxonomy" id="153505"/>
    <lineage>
        <taxon>Eukaryota</taxon>
        <taxon>Fungi</taxon>
        <taxon>Dikarya</taxon>
        <taxon>Basidiomycota</taxon>
        <taxon>Agaricomycotina</taxon>
        <taxon>Agaricomycetes</taxon>
        <taxon>Agaricomycetidae</taxon>
        <taxon>Agaricales</taxon>
        <taxon>Marasmiineae</taxon>
        <taxon>Mycenaceae</taxon>
        <taxon>Mycena</taxon>
    </lineage>
</organism>
<dbReference type="AlphaFoldDB" id="A0AAD6VR87"/>
<protein>
    <submittedName>
        <fullName evidence="2">Uncharacterized protein</fullName>
    </submittedName>
</protein>
<gene>
    <name evidence="2" type="ORF">GGX14DRAFT_392771</name>
</gene>
<keyword evidence="3" id="KW-1185">Reference proteome</keyword>
<dbReference type="Proteomes" id="UP001219525">
    <property type="component" value="Unassembled WGS sequence"/>
</dbReference>